<dbReference type="AlphaFoldDB" id="A0A011P8P3"/>
<evidence type="ECO:0000259" key="1">
    <source>
        <dbReference type="Pfam" id="PF13460"/>
    </source>
</evidence>
<evidence type="ECO:0000313" key="3">
    <source>
        <dbReference type="Proteomes" id="UP000054123"/>
    </source>
</evidence>
<dbReference type="SUPFAM" id="SSF51735">
    <property type="entry name" value="NAD(P)-binding Rossmann-fold domains"/>
    <property type="match status" value="1"/>
</dbReference>
<keyword evidence="3" id="KW-1185">Reference proteome</keyword>
<feature type="domain" description="NAD(P)-binding" evidence="1">
    <location>
        <begin position="9"/>
        <end position="179"/>
    </location>
</feature>
<name>A0A011P8P3_9PAST</name>
<protein>
    <submittedName>
        <fullName evidence="2">NmrA family transcriptional regulator</fullName>
    </submittedName>
</protein>
<dbReference type="Pfam" id="PF13460">
    <property type="entry name" value="NAD_binding_10"/>
    <property type="match status" value="1"/>
</dbReference>
<dbReference type="InterPro" id="IPR052718">
    <property type="entry name" value="NmrA-type_oxidoreductase"/>
</dbReference>
<gene>
    <name evidence="2" type="ORF">AK33_03095</name>
</gene>
<sequence>MMKTIAITGVTGQFGAIVLAKLLEKSTANIIALARDPSKIRNVEARKFDYSKSEGQVEALHGVDILLLVSGNEIGQRAIQHKNVIESAQKAGVKHIIYTSLLYADTSILNLAGEHVETEQALKASGIDYTILRNGWYTENYTASIQPALALNAFYGSAKEGKIASATRADLAEAAVNVLISSGHEGKTYELAGDNAYTLSELAAEISKQTGKDIPYVNIPEADYANALKQAGLPEELAEGLASWDVAASQGALFSEDKTLSTLLGRPTTSLADAVNAALS</sequence>
<dbReference type="PATRIC" id="fig|1450449.3.peg.588"/>
<organism evidence="2 3">
    <name type="scientific">Mannheimia granulomatis</name>
    <dbReference type="NCBI Taxonomy" id="85402"/>
    <lineage>
        <taxon>Bacteria</taxon>
        <taxon>Pseudomonadati</taxon>
        <taxon>Pseudomonadota</taxon>
        <taxon>Gammaproteobacteria</taxon>
        <taxon>Pasteurellales</taxon>
        <taxon>Pasteurellaceae</taxon>
        <taxon>Mannheimia</taxon>
    </lineage>
</organism>
<dbReference type="CDD" id="cd05269">
    <property type="entry name" value="TMR_SDR_a"/>
    <property type="match status" value="1"/>
</dbReference>
<comment type="caution">
    <text evidence="2">The sequence shown here is derived from an EMBL/GenBank/DDBJ whole genome shotgun (WGS) entry which is preliminary data.</text>
</comment>
<accession>A0A011P8P3</accession>
<dbReference type="InterPro" id="IPR036291">
    <property type="entry name" value="NAD(P)-bd_dom_sf"/>
</dbReference>
<dbReference type="Gene3D" id="3.40.50.720">
    <property type="entry name" value="NAD(P)-binding Rossmann-like Domain"/>
    <property type="match status" value="1"/>
</dbReference>
<dbReference type="EMBL" id="JANJ01000002">
    <property type="protein sequence ID" value="EXI62754.1"/>
    <property type="molecule type" value="Genomic_DNA"/>
</dbReference>
<dbReference type="PANTHER" id="PTHR47129">
    <property type="entry name" value="QUINONE OXIDOREDUCTASE 2"/>
    <property type="match status" value="1"/>
</dbReference>
<evidence type="ECO:0000313" key="2">
    <source>
        <dbReference type="EMBL" id="EXI62754.1"/>
    </source>
</evidence>
<dbReference type="InterPro" id="IPR016040">
    <property type="entry name" value="NAD(P)-bd_dom"/>
</dbReference>
<proteinExistence type="predicted"/>
<dbReference type="Gene3D" id="3.90.25.10">
    <property type="entry name" value="UDP-galactose 4-epimerase, domain 1"/>
    <property type="match status" value="1"/>
</dbReference>
<dbReference type="STRING" id="1122190.GCA_000621105_01258"/>
<dbReference type="Proteomes" id="UP000054123">
    <property type="component" value="Unassembled WGS sequence"/>
</dbReference>
<dbReference type="PANTHER" id="PTHR47129:SF1">
    <property type="entry name" value="NMRA-LIKE DOMAIN-CONTAINING PROTEIN"/>
    <property type="match status" value="1"/>
</dbReference>
<reference evidence="2 3" key="1">
    <citation type="journal article" date="2014" name="Genome Announc.">
        <title>Genome Sequence of a Presumptive Mannheimia haemolytica Strain with an A1/A6-Cross-Reactive Serotype from a White-Tailed Deer (Odocoileus virginianus).</title>
        <authorList>
            <person name="Lawrence P.K."/>
            <person name="Bey R.F."/>
            <person name="Wiener B."/>
            <person name="Kittichotirat W."/>
            <person name="Bumgarner R.E."/>
        </authorList>
    </citation>
    <scope>NUCLEOTIDE SEQUENCE [LARGE SCALE GENOMIC DNA]</scope>
    <source>
        <strain evidence="2 3">PKL10</strain>
    </source>
</reference>